<reference evidence="3" key="1">
    <citation type="submission" date="2023-07" db="EMBL/GenBank/DDBJ databases">
        <title>Isolating and identifying novel microbial strains from the Mariana Trench.</title>
        <authorList>
            <person name="Fu H."/>
        </authorList>
    </citation>
    <scope>NUCLEOTIDE SEQUENCE [LARGE SCALE GENOMIC DNA]</scope>
    <source>
        <strain evidence="3">T-y2</strain>
    </source>
</reference>
<dbReference type="Pfam" id="PF14121">
    <property type="entry name" value="Porin_10"/>
    <property type="match status" value="1"/>
</dbReference>
<dbReference type="EMBL" id="JAVRBG010000004">
    <property type="protein sequence ID" value="MDT0293980.1"/>
    <property type="molecule type" value="Genomic_DNA"/>
</dbReference>
<evidence type="ECO:0000256" key="1">
    <source>
        <dbReference type="SAM" id="SignalP"/>
    </source>
</evidence>
<protein>
    <submittedName>
        <fullName evidence="2">Porin</fullName>
    </submittedName>
</protein>
<gene>
    <name evidence="2" type="ORF">RLT85_04975</name>
</gene>
<keyword evidence="1" id="KW-0732">Signal</keyword>
<feature type="signal peptide" evidence="1">
    <location>
        <begin position="1"/>
        <end position="18"/>
    </location>
</feature>
<dbReference type="Proteomes" id="UP001182991">
    <property type="component" value="Unassembled WGS sequence"/>
</dbReference>
<sequence>MKKILFLLLLLLPVIVLAQDLRLNNDGTTSNAPIGDNKTVIDKREKPPITDYKIISVENDTTYVDTTLNVYKDYKFNYTRKDNFELLPFSNIGQPFTKLGYSLEDDGLVPDIGASAKQFPYLKVGDIFYYNVPTPLSELFFKTTFQQGQNLDAFFTSNISPQVNLFIGYRGLRSLGNYQHNLTSQGSFRIGGSFHTKNKRYHIKTHFVSQDLSTEENGGLNGLANLQYQSEADDFSERNLLEVNFENAESILFAKRFFLKQDYALIAPKDSLSSNFVKLEHTLNFTDKEYHYKQGAAFVGFGEAFELSQLRDEAEYQNVSNTLKGIYENKKLGRLSARATHYNINYGYQTKLILNTGVIPNRIMEDVFSAGAAYKNRFGGFDLYGNIEANISGAYTGSNLYGEAGYSLDEENRLSGSIQSTSRTPDFNFLLFQSDYVNYNWSNDFKNIEEQKIKISLKSKKLLNAEVLFAQINNYTHFGFTENPDTESAADTLVKPIQSNQKVDYLKLKVNKVFSYGNFKLDNTLMYQNVSSGKEVFKTPDFVTRNTLLYEDHLFKRALFFQTGLTFNYFTKFSPNAYDPILGDYVVQNAFELENQYRVDFFFNAKIQQTRIFFKLENMTTLLTGNSYYAAPSYPYRDFVIRFGLVWNFFL</sequence>
<evidence type="ECO:0000313" key="2">
    <source>
        <dbReference type="EMBL" id="MDT0293980.1"/>
    </source>
</evidence>
<feature type="chain" id="PRO_5046825273" evidence="1">
    <location>
        <begin position="19"/>
        <end position="651"/>
    </location>
</feature>
<accession>A0ABU2KGZ2</accession>
<proteinExistence type="predicted"/>
<keyword evidence="3" id="KW-1185">Reference proteome</keyword>
<dbReference type="RefSeq" id="WP_311400935.1">
    <property type="nucleotide sequence ID" value="NZ_JAVRBG010000004.1"/>
</dbReference>
<name>A0ABU2KGZ2_9FLAO</name>
<comment type="caution">
    <text evidence="2">The sequence shown here is derived from an EMBL/GenBank/DDBJ whole genome shotgun (WGS) entry which is preliminary data.</text>
</comment>
<evidence type="ECO:0000313" key="3">
    <source>
        <dbReference type="Proteomes" id="UP001182991"/>
    </source>
</evidence>
<dbReference type="InterPro" id="IPR025631">
    <property type="entry name" value="Porin_10"/>
</dbReference>
<organism evidence="2 3">
    <name type="scientific">Mesonia ostreae</name>
    <dbReference type="NCBI Taxonomy" id="861110"/>
    <lineage>
        <taxon>Bacteria</taxon>
        <taxon>Pseudomonadati</taxon>
        <taxon>Bacteroidota</taxon>
        <taxon>Flavobacteriia</taxon>
        <taxon>Flavobacteriales</taxon>
        <taxon>Flavobacteriaceae</taxon>
        <taxon>Mesonia</taxon>
    </lineage>
</organism>